<accession>A0A1G9A7M2</accession>
<dbReference type="InterPro" id="IPR004401">
    <property type="entry name" value="YbaB/EbfC"/>
</dbReference>
<organism evidence="3 4">
    <name type="scientific">Actinopolyspora mzabensis</name>
    <dbReference type="NCBI Taxonomy" id="995066"/>
    <lineage>
        <taxon>Bacteria</taxon>
        <taxon>Bacillati</taxon>
        <taxon>Actinomycetota</taxon>
        <taxon>Actinomycetes</taxon>
        <taxon>Actinopolysporales</taxon>
        <taxon>Actinopolysporaceae</taxon>
        <taxon>Actinopolyspora</taxon>
    </lineage>
</organism>
<dbReference type="AlphaFoldDB" id="A0A1G9A7M2"/>
<dbReference type="GO" id="GO:0003677">
    <property type="term" value="F:DNA binding"/>
    <property type="evidence" value="ECO:0007669"/>
    <property type="project" value="UniProtKB-KW"/>
</dbReference>
<protein>
    <submittedName>
        <fullName evidence="3">Conserved DNA-binding protein YbaB</fullName>
    </submittedName>
</protein>
<evidence type="ECO:0000313" key="3">
    <source>
        <dbReference type="EMBL" id="SDK22625.1"/>
    </source>
</evidence>
<evidence type="ECO:0000256" key="2">
    <source>
        <dbReference type="SAM" id="MobiDB-lite"/>
    </source>
</evidence>
<feature type="coiled-coil region" evidence="1">
    <location>
        <begin position="13"/>
        <end position="40"/>
    </location>
</feature>
<dbReference type="InterPro" id="IPR036894">
    <property type="entry name" value="YbaB-like_sf"/>
</dbReference>
<dbReference type="Gene3D" id="3.30.1310.10">
    <property type="entry name" value="Nucleoid-associated protein YbaB-like domain"/>
    <property type="match status" value="1"/>
</dbReference>
<dbReference type="Pfam" id="PF02575">
    <property type="entry name" value="YbaB_DNA_bd"/>
    <property type="match status" value="1"/>
</dbReference>
<evidence type="ECO:0000256" key="1">
    <source>
        <dbReference type="SAM" id="Coils"/>
    </source>
</evidence>
<sequence length="156" mass="17206">MTSEGFRREMPDLSSALEVFEEEQRKLAEFQRKLAETTTVVDAPKKLFTVTLDGNGELTELKFNTTGYRSMPPAELSALITETLQKARRQSLETMQELMGSPMGGTDLNDLASGQADLADVLGKVMEPSLDLVREANGDSPSKSSDRTEDDGWDRS</sequence>
<keyword evidence="3" id="KW-0238">DNA-binding</keyword>
<keyword evidence="1" id="KW-0175">Coiled coil</keyword>
<dbReference type="RefSeq" id="WP_092627858.1">
    <property type="nucleotide sequence ID" value="NZ_FNFM01000005.1"/>
</dbReference>
<gene>
    <name evidence="3" type="ORF">SAMN04487820_105328</name>
</gene>
<dbReference type="OrthoDB" id="5118533at2"/>
<reference evidence="4" key="1">
    <citation type="submission" date="2016-10" db="EMBL/GenBank/DDBJ databases">
        <authorList>
            <person name="Varghese N."/>
            <person name="Submissions S."/>
        </authorList>
    </citation>
    <scope>NUCLEOTIDE SEQUENCE [LARGE SCALE GENOMIC DNA]</scope>
    <source>
        <strain evidence="4">DSM 45460</strain>
    </source>
</reference>
<proteinExistence type="predicted"/>
<feature type="region of interest" description="Disordered" evidence="2">
    <location>
        <begin position="133"/>
        <end position="156"/>
    </location>
</feature>
<evidence type="ECO:0000313" key="4">
    <source>
        <dbReference type="Proteomes" id="UP000199213"/>
    </source>
</evidence>
<name>A0A1G9A7M2_ACTMZ</name>
<dbReference type="Proteomes" id="UP000199213">
    <property type="component" value="Unassembled WGS sequence"/>
</dbReference>
<keyword evidence="4" id="KW-1185">Reference proteome</keyword>
<dbReference type="SUPFAM" id="SSF82607">
    <property type="entry name" value="YbaB-like"/>
    <property type="match status" value="1"/>
</dbReference>
<dbReference type="EMBL" id="FNFM01000005">
    <property type="protein sequence ID" value="SDK22625.1"/>
    <property type="molecule type" value="Genomic_DNA"/>
</dbReference>